<dbReference type="RefSeq" id="WP_094356284.1">
    <property type="nucleotide sequence ID" value="NZ_NMVK01000007.1"/>
</dbReference>
<dbReference type="Pfam" id="PF07332">
    <property type="entry name" value="Phage_holin_3_6"/>
    <property type="match status" value="1"/>
</dbReference>
<sequence>MAYPQNVQNVDQPDAGRSVGDLTKLISEDVKALVKSEIDLAKAELVPSAKHAGVGAGLFGGAGYFAMNGVSLLFLAGALGIGKLFGAPTGWVALGFVIMAVLIFLIAGILALIGKGQFSKVKGPERTIAQAETSIQAVKGAIARGNADAKTAELERKTFRNPDRVDDLR</sequence>
<gene>
    <name evidence="2" type="ORF">CGZ94_04025</name>
</gene>
<evidence type="ECO:0000313" key="2">
    <source>
        <dbReference type="EMBL" id="OYO16802.1"/>
    </source>
</evidence>
<dbReference type="Proteomes" id="UP000215896">
    <property type="component" value="Unassembled WGS sequence"/>
</dbReference>
<feature type="transmembrane region" description="Helical" evidence="1">
    <location>
        <begin position="65"/>
        <end position="85"/>
    </location>
</feature>
<organism evidence="2 3">
    <name type="scientific">Enemella evansiae</name>
    <dbReference type="NCBI Taxonomy" id="2016499"/>
    <lineage>
        <taxon>Bacteria</taxon>
        <taxon>Bacillati</taxon>
        <taxon>Actinomycetota</taxon>
        <taxon>Actinomycetes</taxon>
        <taxon>Propionibacteriales</taxon>
        <taxon>Propionibacteriaceae</taxon>
        <taxon>Enemella</taxon>
    </lineage>
</organism>
<accession>A0A255GN14</accession>
<dbReference type="AlphaFoldDB" id="A0A255GN14"/>
<feature type="transmembrane region" description="Helical" evidence="1">
    <location>
        <begin position="91"/>
        <end position="113"/>
    </location>
</feature>
<dbReference type="OrthoDB" id="3733585at2"/>
<evidence type="ECO:0000313" key="3">
    <source>
        <dbReference type="Proteomes" id="UP000215896"/>
    </source>
</evidence>
<evidence type="ECO:0008006" key="4">
    <source>
        <dbReference type="Google" id="ProtNLM"/>
    </source>
</evidence>
<reference evidence="2 3" key="1">
    <citation type="submission" date="2017-07" db="EMBL/GenBank/DDBJ databases">
        <title>Draft whole genome sequences of clinical Proprionibacteriaceae strains.</title>
        <authorList>
            <person name="Bernier A.-M."/>
            <person name="Bernard K."/>
            <person name="Domingo M.-C."/>
        </authorList>
    </citation>
    <scope>NUCLEOTIDE SEQUENCE [LARGE SCALE GENOMIC DNA]</scope>
    <source>
        <strain evidence="2 3">NML 030167</strain>
    </source>
</reference>
<keyword evidence="3" id="KW-1185">Reference proteome</keyword>
<keyword evidence="1" id="KW-0472">Membrane</keyword>
<dbReference type="InterPro" id="IPR009937">
    <property type="entry name" value="Phage_holin_3_6"/>
</dbReference>
<evidence type="ECO:0000256" key="1">
    <source>
        <dbReference type="SAM" id="Phobius"/>
    </source>
</evidence>
<accession>A0A4R6M0J2</accession>
<keyword evidence="1" id="KW-1133">Transmembrane helix</keyword>
<comment type="caution">
    <text evidence="2">The sequence shown here is derived from an EMBL/GenBank/DDBJ whole genome shotgun (WGS) entry which is preliminary data.</text>
</comment>
<keyword evidence="1" id="KW-0812">Transmembrane</keyword>
<name>A0A255GN14_9ACTN</name>
<proteinExistence type="predicted"/>
<protein>
    <recommendedName>
        <fullName evidence="4">Phage holin family protein</fullName>
    </recommendedName>
</protein>
<dbReference type="EMBL" id="NMVO01000002">
    <property type="protein sequence ID" value="OYO16802.1"/>
    <property type="molecule type" value="Genomic_DNA"/>
</dbReference>